<dbReference type="EMBL" id="JANYMP010000041">
    <property type="protein sequence ID" value="MCS7484129.1"/>
    <property type="molecule type" value="Genomic_DNA"/>
</dbReference>
<organism evidence="3 4">
    <name type="scientific">Umezawaea endophytica</name>
    <dbReference type="NCBI Taxonomy" id="1654476"/>
    <lineage>
        <taxon>Bacteria</taxon>
        <taxon>Bacillati</taxon>
        <taxon>Actinomycetota</taxon>
        <taxon>Actinomycetes</taxon>
        <taxon>Pseudonocardiales</taxon>
        <taxon>Pseudonocardiaceae</taxon>
        <taxon>Umezawaea</taxon>
    </lineage>
</organism>
<evidence type="ECO:0000256" key="2">
    <source>
        <dbReference type="SAM" id="Phobius"/>
    </source>
</evidence>
<feature type="compositionally biased region" description="Pro residues" evidence="1">
    <location>
        <begin position="519"/>
        <end position="529"/>
    </location>
</feature>
<dbReference type="AlphaFoldDB" id="A0A9X2VWV1"/>
<evidence type="ECO:0000256" key="1">
    <source>
        <dbReference type="SAM" id="MobiDB-lite"/>
    </source>
</evidence>
<accession>A0A9X2VWV1</accession>
<protein>
    <submittedName>
        <fullName evidence="3">Pentapeptide repeat-containing protein</fullName>
    </submittedName>
</protein>
<evidence type="ECO:0000313" key="4">
    <source>
        <dbReference type="Proteomes" id="UP001141259"/>
    </source>
</evidence>
<dbReference type="Gene3D" id="2.160.20.80">
    <property type="entry name" value="E3 ubiquitin-protein ligase SopA"/>
    <property type="match status" value="1"/>
</dbReference>
<feature type="transmembrane region" description="Helical" evidence="2">
    <location>
        <begin position="28"/>
        <end position="50"/>
    </location>
</feature>
<name>A0A9X2VWV1_9PSEU</name>
<keyword evidence="2" id="KW-0472">Membrane</keyword>
<dbReference type="Proteomes" id="UP001141259">
    <property type="component" value="Unassembled WGS sequence"/>
</dbReference>
<keyword evidence="4" id="KW-1185">Reference proteome</keyword>
<feature type="transmembrane region" description="Helical" evidence="2">
    <location>
        <begin position="70"/>
        <end position="88"/>
    </location>
</feature>
<dbReference type="Pfam" id="PF13576">
    <property type="entry name" value="Pentapeptide_3"/>
    <property type="match status" value="3"/>
</dbReference>
<dbReference type="RefSeq" id="WP_259629582.1">
    <property type="nucleotide sequence ID" value="NZ_JANYMP010000041.1"/>
</dbReference>
<comment type="caution">
    <text evidence="3">The sequence shown here is derived from an EMBL/GenBank/DDBJ whole genome shotgun (WGS) entry which is preliminary data.</text>
</comment>
<evidence type="ECO:0000313" key="3">
    <source>
        <dbReference type="EMBL" id="MCS7484129.1"/>
    </source>
</evidence>
<reference evidence="3" key="1">
    <citation type="submission" date="2022-08" db="EMBL/GenBank/DDBJ databases">
        <authorList>
            <person name="Tistechok S."/>
            <person name="Samborskyy M."/>
            <person name="Roman I."/>
        </authorList>
    </citation>
    <scope>NUCLEOTIDE SEQUENCE</scope>
    <source>
        <strain evidence="3">DSM 103496</strain>
    </source>
</reference>
<proteinExistence type="predicted"/>
<dbReference type="InterPro" id="IPR001646">
    <property type="entry name" value="5peptide_repeat"/>
</dbReference>
<keyword evidence="2" id="KW-0812">Transmembrane</keyword>
<feature type="region of interest" description="Disordered" evidence="1">
    <location>
        <begin position="509"/>
        <end position="541"/>
    </location>
</feature>
<gene>
    <name evidence="3" type="ORF">NZH93_45490</name>
</gene>
<sequence>MAVSDVAQPVNPATRVHEKRTALPQWTVPLVAFGVTAASLLVFIILWRWVNGLRLQGKDLASAQLDVVKVASGIAVGGGGLFALYLAARRQRTQELELDIRRDELRNRESELAQRDRVQVHAEQVAENSRLHAERTTAAAEKDAADRRVTELYAKSVENLGSDKAPVRLGVLYALERLAQDNPAQRQTIIDVLCAYLRMPYDPPYEPANLPSPGDVDMLTLERHTKMIAEQRERVQEREVRLTAQRILASHLRPDLDDSTGKSTNLRFWPGIQRLDLTGATLIEFDLRGCHIGSAGFTGATFVGTAGFGGAVFTGIARFNEATFASNAWFTGTKFAGTAGFNKVTFTGDAGFNKAIFANTAGFNESNFTTNVWFTGAAFAGTAGFSGATFTGTSEFGNSTFSSTAEFNKTTFTGNTQFGRAMFNDVSFGRATFSGTAGFGGSNFDGITKFNDASFKGTAGFTGSVFVGAALFDNANFGRNAWFDKTIFNGAAQFDGAVFNGDSGFLNLSTEPDSQQSMSPPPSPTPPAVGPCTCRKPHPCR</sequence>
<keyword evidence="2" id="KW-1133">Transmembrane helix</keyword>